<evidence type="ECO:0000313" key="1">
    <source>
        <dbReference type="EMBL" id="ABL00511.1"/>
    </source>
</evidence>
<dbReference type="EMBL" id="CP000482">
    <property type="protein sequence ID" value="ABL00511.1"/>
    <property type="molecule type" value="Genomic_DNA"/>
</dbReference>
<dbReference type="Proteomes" id="UP000006732">
    <property type="component" value="Chromosome"/>
</dbReference>
<gene>
    <name evidence="1" type="ordered locus">Ppro_2913</name>
</gene>
<dbReference type="HOGENOM" id="CLU_176025_0_0_7"/>
<evidence type="ECO:0008006" key="3">
    <source>
        <dbReference type="Google" id="ProtNLM"/>
    </source>
</evidence>
<organism evidence="1 2">
    <name type="scientific">Pelobacter propionicus (strain DSM 2379 / NBRC 103807 / OttBd1)</name>
    <dbReference type="NCBI Taxonomy" id="338966"/>
    <lineage>
        <taxon>Bacteria</taxon>
        <taxon>Pseudomonadati</taxon>
        <taxon>Thermodesulfobacteriota</taxon>
        <taxon>Desulfuromonadia</taxon>
        <taxon>Desulfuromonadales</taxon>
        <taxon>Desulfuromonadaceae</taxon>
        <taxon>Pelobacter</taxon>
    </lineage>
</organism>
<protein>
    <recommendedName>
        <fullName evidence="3">Cytoplasmic protein</fullName>
    </recommendedName>
</protein>
<reference evidence="1 2" key="1">
    <citation type="submission" date="2006-10" db="EMBL/GenBank/DDBJ databases">
        <title>Complete sequence of chromosome of Pelobacter propionicus DSM 2379.</title>
        <authorList>
            <consortium name="US DOE Joint Genome Institute"/>
            <person name="Copeland A."/>
            <person name="Lucas S."/>
            <person name="Lapidus A."/>
            <person name="Barry K."/>
            <person name="Detter J.C."/>
            <person name="Glavina del Rio T."/>
            <person name="Hammon N."/>
            <person name="Israni S."/>
            <person name="Dalin E."/>
            <person name="Tice H."/>
            <person name="Pitluck S."/>
            <person name="Saunders E."/>
            <person name="Brettin T."/>
            <person name="Bruce D."/>
            <person name="Han C."/>
            <person name="Tapia R."/>
            <person name="Schmutz J."/>
            <person name="Larimer F."/>
            <person name="Land M."/>
            <person name="Hauser L."/>
            <person name="Kyrpides N."/>
            <person name="Kim E."/>
            <person name="Lovley D."/>
            <person name="Richardson P."/>
        </authorList>
    </citation>
    <scope>NUCLEOTIDE SEQUENCE [LARGE SCALE GENOMIC DNA]</scope>
    <source>
        <strain evidence="2">DSM 2379 / NBRC 103807 / OttBd1</strain>
    </source>
</reference>
<sequence>MRMPFGKYAGRLLIDLPEGYVVWFAQEGFPKGKLGDMLRTVYEIKVNGLEYLFDSLR</sequence>
<keyword evidence="2" id="KW-1185">Reference proteome</keyword>
<dbReference type="Pfam" id="PF12843">
    <property type="entry name" value="QSregVF_b"/>
    <property type="match status" value="1"/>
</dbReference>
<dbReference type="eggNOG" id="COG3530">
    <property type="taxonomic scope" value="Bacteria"/>
</dbReference>
<name>A1AT40_PELPD</name>
<evidence type="ECO:0000313" key="2">
    <source>
        <dbReference type="Proteomes" id="UP000006732"/>
    </source>
</evidence>
<dbReference type="AlphaFoldDB" id="A1AT40"/>
<proteinExistence type="predicted"/>
<accession>A1AT40</accession>
<dbReference type="KEGG" id="ppd:Ppro_2913"/>
<dbReference type="STRING" id="338966.Ppro_2913"/>
<dbReference type="InterPro" id="IPR024530">
    <property type="entry name" value="QSregVF_b"/>
</dbReference>